<dbReference type="GO" id="GO:0005524">
    <property type="term" value="F:ATP binding"/>
    <property type="evidence" value="ECO:0007669"/>
    <property type="project" value="UniProtKB-KW"/>
</dbReference>
<reference evidence="11" key="2">
    <citation type="journal article" date="2021" name="PeerJ">
        <title>Extensive microbial diversity within the chicken gut microbiome revealed by metagenomics and culture.</title>
        <authorList>
            <person name="Gilroy R."/>
            <person name="Ravi A."/>
            <person name="Getino M."/>
            <person name="Pursley I."/>
            <person name="Horton D.L."/>
            <person name="Alikhan N.F."/>
            <person name="Baker D."/>
            <person name="Gharbi K."/>
            <person name="Hall N."/>
            <person name="Watson M."/>
            <person name="Adriaenssens E.M."/>
            <person name="Foster-Nyarko E."/>
            <person name="Jarju S."/>
            <person name="Secka A."/>
            <person name="Antonio M."/>
            <person name="Oren A."/>
            <person name="Chaudhuri R.R."/>
            <person name="La Ragione R."/>
            <person name="Hildebrand F."/>
            <person name="Pallen M.J."/>
        </authorList>
    </citation>
    <scope>NUCLEOTIDE SEQUENCE</scope>
    <source>
        <strain evidence="11">CHK33-4379</strain>
    </source>
</reference>
<evidence type="ECO:0000256" key="1">
    <source>
        <dbReference type="ARBA" id="ARBA00001946"/>
    </source>
</evidence>
<keyword evidence="5" id="KW-0067">ATP-binding</keyword>
<dbReference type="EMBL" id="DVLL01000016">
    <property type="protein sequence ID" value="HIT58886.1"/>
    <property type="molecule type" value="Genomic_DNA"/>
</dbReference>
<evidence type="ECO:0000256" key="6">
    <source>
        <dbReference type="ARBA" id="ARBA00022842"/>
    </source>
</evidence>
<feature type="domain" description="GS beta-grasp" evidence="9">
    <location>
        <begin position="15"/>
        <end position="100"/>
    </location>
</feature>
<dbReference type="Gene3D" id="3.30.590.10">
    <property type="entry name" value="Glutamine synthetase/guanido kinase, catalytic domain"/>
    <property type="match status" value="1"/>
</dbReference>
<dbReference type="Pfam" id="PF03951">
    <property type="entry name" value="Gln-synt_N"/>
    <property type="match status" value="1"/>
</dbReference>
<keyword evidence="4" id="KW-0547">Nucleotide-binding</keyword>
<sequence>MSYTPDEIMQYLAEEDVKFIRLAFCDVFGRQKNISVMPSEMKKAFERGIAIDASAIAGFGGESHSDLFLKPDPSDISILPWRPEHGRVVRMFCEIINPDGTPFSADTRNLLKNTVKAATDKGYMFNFGPETEFYLFNRDQSGNPTSIPYDNAGYMDIAPDDKGENVRREICLSLEQMGILPESSHHVEGPGQNKIAFRYSEPLTAADNAVTFHTVVSTVAARYGLYADFSPKPLENEAGSGMHINISASKDGSDILQPVLAGILDRISDMTIFLNPSDGSYRRFGTYKAPKFISWTHENRSQLIRIPAYVGGGKRAELRSPDPSCNPYLALTLLINAGIEGIERGLTLPAPCDINMNEASPSELAGYELLPKSLHAAAATASSSEFIRKYIPEGIIQSYCNR</sequence>
<gene>
    <name evidence="11" type="ORF">IAC39_04145</name>
</gene>
<evidence type="ECO:0000313" key="11">
    <source>
        <dbReference type="EMBL" id="HIT58886.1"/>
    </source>
</evidence>
<name>A0A9D1GTE5_9FIRM</name>
<dbReference type="InterPro" id="IPR014746">
    <property type="entry name" value="Gln_synth/guanido_kin_cat_dom"/>
</dbReference>
<accession>A0A9D1GTE5</accession>
<protein>
    <submittedName>
        <fullName evidence="11">Glutamine synthetase</fullName>
    </submittedName>
</protein>
<feature type="domain" description="GS catalytic" evidence="10">
    <location>
        <begin position="107"/>
        <end position="402"/>
    </location>
</feature>
<evidence type="ECO:0000259" key="10">
    <source>
        <dbReference type="PROSITE" id="PS51987"/>
    </source>
</evidence>
<comment type="caution">
    <text evidence="11">The sequence shown here is derived from an EMBL/GenBank/DDBJ whole genome shotgun (WGS) entry which is preliminary data.</text>
</comment>
<dbReference type="SMART" id="SM01230">
    <property type="entry name" value="Gln-synt_C"/>
    <property type="match status" value="1"/>
</dbReference>
<dbReference type="SUPFAM" id="SSF54368">
    <property type="entry name" value="Glutamine synthetase, N-terminal domain"/>
    <property type="match status" value="1"/>
</dbReference>
<dbReference type="InterPro" id="IPR036651">
    <property type="entry name" value="Gln_synt_N_sf"/>
</dbReference>
<dbReference type="AlphaFoldDB" id="A0A9D1GTE5"/>
<dbReference type="InterPro" id="IPR008147">
    <property type="entry name" value="Gln_synt_N"/>
</dbReference>
<keyword evidence="3" id="KW-0436">Ligase</keyword>
<organism evidence="11 12">
    <name type="scientific">Candidatus Faeciplasma pullistercoris</name>
    <dbReference type="NCBI Taxonomy" id="2840800"/>
    <lineage>
        <taxon>Bacteria</taxon>
        <taxon>Bacillati</taxon>
        <taxon>Bacillota</taxon>
        <taxon>Clostridia</taxon>
        <taxon>Eubacteriales</taxon>
        <taxon>Oscillospiraceae</taxon>
        <taxon>Oscillospiraceae incertae sedis</taxon>
        <taxon>Candidatus Faeciplasma</taxon>
    </lineage>
</organism>
<dbReference type="PROSITE" id="PS51987">
    <property type="entry name" value="GS_CATALYTIC"/>
    <property type="match status" value="1"/>
</dbReference>
<evidence type="ECO:0000256" key="2">
    <source>
        <dbReference type="ARBA" id="ARBA00009897"/>
    </source>
</evidence>
<dbReference type="InterPro" id="IPR008146">
    <property type="entry name" value="Gln_synth_cat_dom"/>
</dbReference>
<dbReference type="Proteomes" id="UP000824136">
    <property type="component" value="Unassembled WGS sequence"/>
</dbReference>
<dbReference type="GO" id="GO:0006542">
    <property type="term" value="P:glutamine biosynthetic process"/>
    <property type="evidence" value="ECO:0007669"/>
    <property type="project" value="InterPro"/>
</dbReference>
<comment type="cofactor">
    <cofactor evidence="1">
        <name>Mg(2+)</name>
        <dbReference type="ChEBI" id="CHEBI:18420"/>
    </cofactor>
</comment>
<dbReference type="GO" id="GO:0004356">
    <property type="term" value="F:glutamine synthetase activity"/>
    <property type="evidence" value="ECO:0007669"/>
    <property type="project" value="InterPro"/>
</dbReference>
<keyword evidence="6" id="KW-0460">Magnesium</keyword>
<evidence type="ECO:0000259" key="9">
    <source>
        <dbReference type="PROSITE" id="PS51986"/>
    </source>
</evidence>
<dbReference type="PANTHER" id="PTHR43785">
    <property type="entry name" value="GAMMA-GLUTAMYLPUTRESCINE SYNTHETASE"/>
    <property type="match status" value="1"/>
</dbReference>
<reference evidence="11" key="1">
    <citation type="submission" date="2020-10" db="EMBL/GenBank/DDBJ databases">
        <authorList>
            <person name="Gilroy R."/>
        </authorList>
    </citation>
    <scope>NUCLEOTIDE SEQUENCE</scope>
    <source>
        <strain evidence="11">CHK33-4379</strain>
    </source>
</reference>
<dbReference type="Gene3D" id="3.10.20.70">
    <property type="entry name" value="Glutamine synthetase, N-terminal domain"/>
    <property type="match status" value="1"/>
</dbReference>
<evidence type="ECO:0000256" key="5">
    <source>
        <dbReference type="ARBA" id="ARBA00022840"/>
    </source>
</evidence>
<evidence type="ECO:0000256" key="8">
    <source>
        <dbReference type="RuleBase" id="RU000384"/>
    </source>
</evidence>
<dbReference type="PANTHER" id="PTHR43785:SF12">
    <property type="entry name" value="TYPE-1 GLUTAMINE SYNTHETASE 2"/>
    <property type="match status" value="1"/>
</dbReference>
<comment type="similarity">
    <text evidence="2 7 8">Belongs to the glutamine synthetase family.</text>
</comment>
<dbReference type="InterPro" id="IPR027303">
    <property type="entry name" value="Gln_synth_gly_rich_site"/>
</dbReference>
<dbReference type="PROSITE" id="PS51986">
    <property type="entry name" value="GS_BETA_GRASP"/>
    <property type="match status" value="1"/>
</dbReference>
<evidence type="ECO:0000256" key="3">
    <source>
        <dbReference type="ARBA" id="ARBA00022598"/>
    </source>
</evidence>
<evidence type="ECO:0000256" key="4">
    <source>
        <dbReference type="ARBA" id="ARBA00022741"/>
    </source>
</evidence>
<evidence type="ECO:0000313" key="12">
    <source>
        <dbReference type="Proteomes" id="UP000824136"/>
    </source>
</evidence>
<evidence type="ECO:0000256" key="7">
    <source>
        <dbReference type="PROSITE-ProRule" id="PRU01330"/>
    </source>
</evidence>
<dbReference type="PROSITE" id="PS00181">
    <property type="entry name" value="GLNA_ATP"/>
    <property type="match status" value="1"/>
</dbReference>
<dbReference type="SUPFAM" id="SSF55931">
    <property type="entry name" value="Glutamine synthetase/guanido kinase"/>
    <property type="match status" value="1"/>
</dbReference>
<dbReference type="Pfam" id="PF00120">
    <property type="entry name" value="Gln-synt_C"/>
    <property type="match status" value="1"/>
</dbReference>
<proteinExistence type="inferred from homology"/>